<feature type="compositionally biased region" description="Polar residues" evidence="1">
    <location>
        <begin position="806"/>
        <end position="820"/>
    </location>
</feature>
<feature type="region of interest" description="Disordered" evidence="1">
    <location>
        <begin position="300"/>
        <end position="335"/>
    </location>
</feature>
<feature type="compositionally biased region" description="Acidic residues" evidence="1">
    <location>
        <begin position="867"/>
        <end position="880"/>
    </location>
</feature>
<name>A0A1Y2GYT1_9FUNG</name>
<reference evidence="2 3" key="1">
    <citation type="submission" date="2016-07" db="EMBL/GenBank/DDBJ databases">
        <title>Pervasive Adenine N6-methylation of Active Genes in Fungi.</title>
        <authorList>
            <consortium name="DOE Joint Genome Institute"/>
            <person name="Mondo S.J."/>
            <person name="Dannebaum R.O."/>
            <person name="Kuo R.C."/>
            <person name="Labutti K."/>
            <person name="Haridas S."/>
            <person name="Kuo A."/>
            <person name="Salamov A."/>
            <person name="Ahrendt S.R."/>
            <person name="Lipzen A."/>
            <person name="Sullivan W."/>
            <person name="Andreopoulos W.B."/>
            <person name="Clum A."/>
            <person name="Lindquist E."/>
            <person name="Daum C."/>
            <person name="Ramamoorthy G.K."/>
            <person name="Gryganskyi A."/>
            <person name="Culley D."/>
            <person name="Magnuson J.K."/>
            <person name="James T.Y."/>
            <person name="O'Malley M.A."/>
            <person name="Stajich J.E."/>
            <person name="Spatafora J.W."/>
            <person name="Visel A."/>
            <person name="Grigoriev I.V."/>
        </authorList>
    </citation>
    <scope>NUCLEOTIDE SEQUENCE [LARGE SCALE GENOMIC DNA]</scope>
    <source>
        <strain evidence="2 3">NRRL 3116</strain>
    </source>
</reference>
<feature type="region of interest" description="Disordered" evidence="1">
    <location>
        <begin position="358"/>
        <end position="390"/>
    </location>
</feature>
<sequence>MAISDVLIGISPRRMIMPKLHMLPPSIMEKIVLPQLLTQEFFAAEGFDKLYRSLFTPQPPQPLITEEVYRAQVMPFMIKLWTYRQADIRLTILRLFEVYLKAVVLGEGGSEVLGQIILPEILAGLQDADPKVYFASLCGLATAIPYVLLVTTLVDTDLSKQKFSVKSLYEQTLIPQIMAFWISEDCVQESKVQLIEVVMGMWCSIYTLGLHNHAAVKDMSATLTLTLVSVLKLLPANERVELISKSFTKHCTNGLFCISGLLKFLPQFLLDEDVRVREAAAKAISEIAFQTINLMPQTEITEQQDQQQQREEDDSSTASISSVSSPSPSQSTHVSRIRQYCEMQQLLLPPRRPIFSRSTFAGDRSASSNSLRNFSGSSNSAPDLQSSRRSSIVSQDSFMFSDQGSLKTTPSLFTPSLTRAGSFSGDTSSRDAPAIAINGLGSGLEIRADSNLDKQTKSLDNRLGENGAREPSQPIPKSDMMSEKEEEKHIMNEDLQAAADQLELMKALETAKAEMKIRQLPVVERQGDSKVNANATRKTDQLRSSDNTQASAAFKWDDAGDGENDDWDNEDLTTLAASSRHSPSPSSEYLVEDEATRLKREKERAEKQEQLRLKRDQKQQEMQAKREARRQQMAEKQGQKKSPSNGLKLSAVRATPVSVPSAPAAVVAPKPVSGHSMIHLSQGADIDDKDNWDVDEGLNMGDLDKQLNDAEADELFKDLEVSYKPAYVGLGSTAGHVGINGNNTANISGSTSFQSLSTSSSTTLLKSPVTISTAKTLHSSFTTTNMTSVTTTTTTAASTGSASLGIDNSQSRETSPTSTPKRAPSPLLKPTSNSNSNLNNNSNIKTIASPTINSTKTSSLAPQMDEAALEEADDWENAWS</sequence>
<dbReference type="Proteomes" id="UP000193648">
    <property type="component" value="Unassembled WGS sequence"/>
</dbReference>
<dbReference type="EMBL" id="MCFF01000005">
    <property type="protein sequence ID" value="ORZ26921.1"/>
    <property type="molecule type" value="Genomic_DNA"/>
</dbReference>
<dbReference type="InParanoid" id="A0A1Y2GYT1"/>
<feature type="compositionally biased region" description="Low complexity" evidence="1">
    <location>
        <begin position="316"/>
        <end position="334"/>
    </location>
</feature>
<evidence type="ECO:0000256" key="1">
    <source>
        <dbReference type="SAM" id="MobiDB-lite"/>
    </source>
</evidence>
<gene>
    <name evidence="2" type="ORF">BCR41DRAFT_367920</name>
</gene>
<feature type="compositionally biased region" description="Acidic residues" evidence="1">
    <location>
        <begin position="559"/>
        <end position="569"/>
    </location>
</feature>
<feature type="compositionally biased region" description="Basic and acidic residues" evidence="1">
    <location>
        <begin position="599"/>
        <end position="633"/>
    </location>
</feature>
<feature type="compositionally biased region" description="Polar residues" evidence="1">
    <location>
        <begin position="844"/>
        <end position="861"/>
    </location>
</feature>
<evidence type="ECO:0000313" key="2">
    <source>
        <dbReference type="EMBL" id="ORZ26921.1"/>
    </source>
</evidence>
<feature type="region of interest" description="Disordered" evidence="1">
    <location>
        <begin position="525"/>
        <end position="569"/>
    </location>
</feature>
<dbReference type="AlphaFoldDB" id="A0A1Y2GYT1"/>
<dbReference type="OrthoDB" id="447103at2759"/>
<dbReference type="InterPro" id="IPR016024">
    <property type="entry name" value="ARM-type_fold"/>
</dbReference>
<evidence type="ECO:0000313" key="3">
    <source>
        <dbReference type="Proteomes" id="UP000193648"/>
    </source>
</evidence>
<dbReference type="RefSeq" id="XP_021884668.1">
    <property type="nucleotide sequence ID" value="XM_022026349.1"/>
</dbReference>
<protein>
    <submittedName>
        <fullName evidence="2">Uncharacterized protein</fullName>
    </submittedName>
</protein>
<feature type="region of interest" description="Disordered" evidence="1">
    <location>
        <begin position="458"/>
        <end position="488"/>
    </location>
</feature>
<feature type="compositionally biased region" description="Low complexity" evidence="1">
    <location>
        <begin position="365"/>
        <end position="390"/>
    </location>
</feature>
<proteinExistence type="predicted"/>
<feature type="region of interest" description="Disordered" evidence="1">
    <location>
        <begin position="792"/>
        <end position="880"/>
    </location>
</feature>
<dbReference type="STRING" id="64571.A0A1Y2GYT1"/>
<feature type="compositionally biased region" description="Low complexity" evidence="1">
    <location>
        <begin position="832"/>
        <end position="843"/>
    </location>
</feature>
<feature type="compositionally biased region" description="Low complexity" evidence="1">
    <location>
        <begin position="792"/>
        <end position="803"/>
    </location>
</feature>
<feature type="region of interest" description="Disordered" evidence="1">
    <location>
        <begin position="599"/>
        <end position="647"/>
    </location>
</feature>
<dbReference type="SUPFAM" id="SSF48371">
    <property type="entry name" value="ARM repeat"/>
    <property type="match status" value="1"/>
</dbReference>
<organism evidence="2 3">
    <name type="scientific">Lobosporangium transversale</name>
    <dbReference type="NCBI Taxonomy" id="64571"/>
    <lineage>
        <taxon>Eukaryota</taxon>
        <taxon>Fungi</taxon>
        <taxon>Fungi incertae sedis</taxon>
        <taxon>Mucoromycota</taxon>
        <taxon>Mortierellomycotina</taxon>
        <taxon>Mortierellomycetes</taxon>
        <taxon>Mortierellales</taxon>
        <taxon>Mortierellaceae</taxon>
        <taxon>Lobosporangium</taxon>
    </lineage>
</organism>
<comment type="caution">
    <text evidence="2">The sequence shown here is derived from an EMBL/GenBank/DDBJ whole genome shotgun (WGS) entry which is preliminary data.</text>
</comment>
<keyword evidence="3" id="KW-1185">Reference proteome</keyword>
<dbReference type="InterPro" id="IPR011989">
    <property type="entry name" value="ARM-like"/>
</dbReference>
<dbReference type="GeneID" id="33568192"/>
<feature type="compositionally biased region" description="Low complexity" evidence="1">
    <location>
        <begin position="578"/>
        <end position="587"/>
    </location>
</feature>
<dbReference type="Gene3D" id="1.25.10.10">
    <property type="entry name" value="Leucine-rich Repeat Variant"/>
    <property type="match status" value="1"/>
</dbReference>
<accession>A0A1Y2GYT1</accession>
<feature type="region of interest" description="Disordered" evidence="1">
    <location>
        <begin position="575"/>
        <end position="594"/>
    </location>
</feature>